<sequence length="221" mass="24506">RGQRHHQQQQTGPSRNATPPLARSSVGNSAPPPELIRLRPGQAPPPSSSPLPRGERKKAGAHVRNDFLPIRSCDGFLRVRWCRENDRYPFLGEALAEGLQRWRVLSCGVPLFPPTPPLPTPLWRFASAARCLTGKIRLTSRPPRPVCVLKNEFGDAETDSELARESNLDIQEMINGCICWFVRLVLRLGNLIPWQSDGPRIAGSLRLTLGRSQTAASSSVR</sequence>
<gene>
    <name evidence="3" type="ORF">BJ554DRAFT_7068</name>
</gene>
<feature type="non-terminal residue" evidence="3">
    <location>
        <position position="1"/>
    </location>
</feature>
<accession>A0A8H8DJQ5</accession>
<dbReference type="Gene3D" id="3.40.50.300">
    <property type="entry name" value="P-loop containing nucleotide triphosphate hydrolases"/>
    <property type="match status" value="1"/>
</dbReference>
<evidence type="ECO:0000313" key="3">
    <source>
        <dbReference type="EMBL" id="KAG5460836.1"/>
    </source>
</evidence>
<evidence type="ECO:0000256" key="1">
    <source>
        <dbReference type="SAM" id="MobiDB-lite"/>
    </source>
</evidence>
<dbReference type="InterPro" id="IPR027417">
    <property type="entry name" value="P-loop_NTPase"/>
</dbReference>
<comment type="caution">
    <text evidence="3">The sequence shown here is derived from an EMBL/GenBank/DDBJ whole genome shotgun (WGS) entry which is preliminary data.</text>
</comment>
<dbReference type="AlphaFoldDB" id="A0A8H8DJQ5"/>
<reference evidence="3 4" key="1">
    <citation type="journal article" name="Sci. Rep.">
        <title>Genome-scale phylogenetic analyses confirm Olpidium as the closest living zoosporic fungus to the non-flagellated, terrestrial fungi.</title>
        <authorList>
            <person name="Chang Y."/>
            <person name="Rochon D."/>
            <person name="Sekimoto S."/>
            <person name="Wang Y."/>
            <person name="Chovatia M."/>
            <person name="Sandor L."/>
            <person name="Salamov A."/>
            <person name="Grigoriev I.V."/>
            <person name="Stajich J.E."/>
            <person name="Spatafora J.W."/>
        </authorList>
    </citation>
    <scope>NUCLEOTIDE SEQUENCE [LARGE SCALE GENOMIC DNA]</scope>
    <source>
        <strain evidence="3">S191</strain>
    </source>
</reference>
<evidence type="ECO:0000313" key="4">
    <source>
        <dbReference type="Proteomes" id="UP000673691"/>
    </source>
</evidence>
<proteinExistence type="predicted"/>
<dbReference type="Proteomes" id="UP000673691">
    <property type="component" value="Unassembled WGS sequence"/>
</dbReference>
<dbReference type="EMBL" id="JAEFCI010004628">
    <property type="protein sequence ID" value="KAG5460836.1"/>
    <property type="molecule type" value="Genomic_DNA"/>
</dbReference>
<organism evidence="3 4">
    <name type="scientific">Olpidium bornovanus</name>
    <dbReference type="NCBI Taxonomy" id="278681"/>
    <lineage>
        <taxon>Eukaryota</taxon>
        <taxon>Fungi</taxon>
        <taxon>Fungi incertae sedis</taxon>
        <taxon>Olpidiomycota</taxon>
        <taxon>Olpidiomycotina</taxon>
        <taxon>Olpidiomycetes</taxon>
        <taxon>Olpidiales</taxon>
        <taxon>Olpidiaceae</taxon>
        <taxon>Olpidium</taxon>
    </lineage>
</organism>
<dbReference type="OrthoDB" id="272672at2759"/>
<protein>
    <recommendedName>
        <fullName evidence="2">CobW/HypB/UreG nucleotide-binding domain-containing protein</fullName>
    </recommendedName>
</protein>
<dbReference type="Pfam" id="PF02492">
    <property type="entry name" value="cobW"/>
    <property type="match status" value="1"/>
</dbReference>
<feature type="domain" description="CobW/HypB/UreG nucleotide-binding" evidence="2">
    <location>
        <begin position="144"/>
        <end position="182"/>
    </location>
</feature>
<feature type="region of interest" description="Disordered" evidence="1">
    <location>
        <begin position="1"/>
        <end position="62"/>
    </location>
</feature>
<name>A0A8H8DJQ5_9FUNG</name>
<evidence type="ECO:0000259" key="2">
    <source>
        <dbReference type="Pfam" id="PF02492"/>
    </source>
</evidence>
<keyword evidence="4" id="KW-1185">Reference proteome</keyword>
<dbReference type="InterPro" id="IPR003495">
    <property type="entry name" value="CobW/HypB/UreG_nucleotide-bd"/>
</dbReference>